<keyword evidence="1" id="KW-0732">Signal</keyword>
<feature type="chain" id="PRO_5020605703" description="BIG2 domain-containing protein" evidence="1">
    <location>
        <begin position="30"/>
        <end position="804"/>
    </location>
</feature>
<evidence type="ECO:0000256" key="1">
    <source>
        <dbReference type="SAM" id="SignalP"/>
    </source>
</evidence>
<dbReference type="InterPro" id="IPR038765">
    <property type="entry name" value="Papain-like_cys_pep_sf"/>
</dbReference>
<dbReference type="Gene3D" id="2.60.40.1080">
    <property type="match status" value="5"/>
</dbReference>
<dbReference type="SUPFAM" id="SSF49373">
    <property type="entry name" value="Invasin/intimin cell-adhesion fragments"/>
    <property type="match status" value="5"/>
</dbReference>
<dbReference type="Pfam" id="PF01841">
    <property type="entry name" value="Transglut_core"/>
    <property type="match status" value="1"/>
</dbReference>
<gene>
    <name evidence="3" type="ORF">E5Z56_10505</name>
</gene>
<dbReference type="OrthoDB" id="9792074at2"/>
<dbReference type="PANTHER" id="PTHR23019">
    <property type="entry name" value="NUCLEAR PORE MEMBRANE GLYCOPROTEIN GP210-RELATED"/>
    <property type="match status" value="1"/>
</dbReference>
<dbReference type="AlphaFoldDB" id="A0A4P8XZS9"/>
<sequence length="804" mass="90441">MKKTSRVLSVILSLVMLFSMMCSVNTVSASQQNTSIVSSYDYQLDKTNLSLYIGDSNKLNIIPTTEEITSINWTSSDNSIVKVDNNGNIKALKEGKATVTAKIDDTYELTCSVNVKYPITRKNINLKAGQKVNIGKQKGVTGTLKFKSNNPKIVTINKNGTVQGIKKGNTKVVVSRNGVNILVNISVKTNAEIKSNSKTNKIIILNKRQLSISGKVGKQSYSSSNKKVATVNGKGNITAKKIGKATIKVKTNGITLTYKVQVIRPIIKNVDKKRTISMYVNNGKALKISGRAKGKKNNPYYSFANNKIARYSKGKIVGKKAGRTKLKIKVNGVWQQITVRVLNPTISVSKKNMKVCDTYVITSKGAKGTYTSNNSSVVAVNKKNGKLVAKKAGKAVITVDLKSIKRKCTVTVKEGAYPYGYKIAVNKVPKKINLYKGENKNISDIVNLYSNIQNIYKKKNCSKSMYNKLKNLKTQFTYKSSDNKIAYVNQYGTIVPKAKGEAKVTVTCKKTKKNYTLNTNITIKKKPTWGYVNYLGDRYKMKYVYSDKELVDAFVDAYMNYNLKGYEYPYIGIHCEYNTNVKNETAFYNKIIKLVSVRNATLLDSAMNDHTFERDCLFDLDNGKHDVQNFALNTFTTTEGQKLYSTSMDILKKANLSQYTNVDDKYYAVFDWVATNIKYDDEHAYSYKYSILYKKGVCADYAAAYQYLCLLAGLENRIVDNGDVTHEWNVIKTSSGKWYNSDATSGSIMFGTKDKPYSMYEKLFYVNNFDNHTIEKTNTVFYGIDNNGEIYYKLKDSDKYYKYA</sequence>
<dbReference type="PANTHER" id="PTHR23019:SF0">
    <property type="entry name" value="NUCLEAR PORE MEMBRANE GLYCOPROTEIN 210"/>
    <property type="match status" value="1"/>
</dbReference>
<feature type="domain" description="BIG2" evidence="2">
    <location>
        <begin position="335"/>
        <end position="411"/>
    </location>
</feature>
<feature type="domain" description="BIG2" evidence="2">
    <location>
        <begin position="38"/>
        <end position="108"/>
    </location>
</feature>
<proteinExistence type="predicted"/>
<dbReference type="SMART" id="SM00635">
    <property type="entry name" value="BID_2"/>
    <property type="match status" value="5"/>
</dbReference>
<feature type="signal peptide" evidence="1">
    <location>
        <begin position="1"/>
        <end position="29"/>
    </location>
</feature>
<name>A0A4P8XZS9_9FIRM</name>
<dbReference type="InterPro" id="IPR003343">
    <property type="entry name" value="Big_2"/>
</dbReference>
<evidence type="ECO:0000259" key="2">
    <source>
        <dbReference type="SMART" id="SM00635"/>
    </source>
</evidence>
<organism evidence="3 4">
    <name type="scientific">Ruminococcus bovis</name>
    <dbReference type="NCBI Taxonomy" id="2564099"/>
    <lineage>
        <taxon>Bacteria</taxon>
        <taxon>Bacillati</taxon>
        <taxon>Bacillota</taxon>
        <taxon>Clostridia</taxon>
        <taxon>Eubacteriales</taxon>
        <taxon>Oscillospiraceae</taxon>
        <taxon>Ruminococcus</taxon>
    </lineage>
</organism>
<protein>
    <recommendedName>
        <fullName evidence="2">BIG2 domain-containing protein</fullName>
    </recommendedName>
</protein>
<feature type="domain" description="BIG2" evidence="2">
    <location>
        <begin position="187"/>
        <end position="261"/>
    </location>
</feature>
<dbReference type="InterPro" id="IPR002931">
    <property type="entry name" value="Transglutaminase-like"/>
</dbReference>
<evidence type="ECO:0000313" key="3">
    <source>
        <dbReference type="EMBL" id="QCT07759.1"/>
    </source>
</evidence>
<reference evidence="3 4" key="1">
    <citation type="submission" date="2019-04" db="EMBL/GenBank/DDBJ databases">
        <authorList>
            <person name="Embree M."/>
            <person name="Gaffney J.R."/>
        </authorList>
    </citation>
    <scope>NUCLEOTIDE SEQUENCE [LARGE SCALE GENOMIC DNA]</scope>
    <source>
        <strain evidence="3 4">JE7A12</strain>
    </source>
</reference>
<dbReference type="RefSeq" id="WP_138157747.1">
    <property type="nucleotide sequence ID" value="NZ_CP039381.1"/>
</dbReference>
<evidence type="ECO:0000313" key="4">
    <source>
        <dbReference type="Proteomes" id="UP000301475"/>
    </source>
</evidence>
<feature type="domain" description="BIG2" evidence="2">
    <location>
        <begin position="442"/>
        <end position="517"/>
    </location>
</feature>
<dbReference type="InterPro" id="IPR045197">
    <property type="entry name" value="NUP210-like"/>
</dbReference>
<dbReference type="KEGG" id="ruj:E5Z56_10505"/>
<dbReference type="SUPFAM" id="SSF54001">
    <property type="entry name" value="Cysteine proteinases"/>
    <property type="match status" value="1"/>
</dbReference>
<keyword evidence="4" id="KW-1185">Reference proteome</keyword>
<feature type="domain" description="BIG2" evidence="2">
    <location>
        <begin position="113"/>
        <end position="186"/>
    </location>
</feature>
<dbReference type="InterPro" id="IPR008964">
    <property type="entry name" value="Invasin/intimin_cell_adhesion"/>
</dbReference>
<dbReference type="Pfam" id="PF02368">
    <property type="entry name" value="Big_2"/>
    <property type="match status" value="3"/>
</dbReference>
<accession>A0A4P8XZS9</accession>
<dbReference type="Gene3D" id="3.10.620.30">
    <property type="match status" value="1"/>
</dbReference>
<dbReference type="EMBL" id="CP039381">
    <property type="protein sequence ID" value="QCT07759.1"/>
    <property type="molecule type" value="Genomic_DNA"/>
</dbReference>
<dbReference type="Proteomes" id="UP000301475">
    <property type="component" value="Chromosome"/>
</dbReference>